<reference evidence="2" key="1">
    <citation type="submission" date="2023-10" db="EMBL/GenBank/DDBJ databases">
        <title>Mycolicibacterium fortuitum clinical isolates causing pulmonary infections in humans.</title>
        <authorList>
            <person name="Mejia-Ponce P.M."/>
            <person name="Zenteno-Cuevas R."/>
            <person name="Licona-Cassani C."/>
        </authorList>
    </citation>
    <scope>NUCLEOTIDE SEQUENCE</scope>
    <source>
        <strain evidence="2">M8</strain>
    </source>
</reference>
<accession>A0AAE5AEY0</accession>
<comment type="caution">
    <text evidence="2">The sequence shown here is derived from an EMBL/GenBank/DDBJ whole genome shotgun (WGS) entry which is preliminary data.</text>
</comment>
<gene>
    <name evidence="2" type="ORF">R4485_24625</name>
</gene>
<dbReference type="InterPro" id="IPR025475">
    <property type="entry name" value="DUF4326"/>
</dbReference>
<dbReference type="Pfam" id="PF14216">
    <property type="entry name" value="DUF4326"/>
    <property type="match status" value="1"/>
</dbReference>
<protein>
    <submittedName>
        <fullName evidence="2">DUF4326 domain-containing protein</fullName>
    </submittedName>
</protein>
<sequence length="240" mass="26752">MSEHRGETNALGECAAARTSLGRRVDNAPAQPLLLGGERADTPCKWCNCLLSRCDAFRPNRKCCPDCRHPKRVQRRRTKGFKLPAAARSVTRPSRYGNPFRIVGRCVVGMNWTDVVEWDHGIGAMPEADVLYLEAADRSTAVQHAVELYRELLHVREHEWEPTRFAKWISDARGRDLACYCRLTEPCHADPLLEVANASTIDLAFQQHCRGCGQPFSGHGLRAHQSGRFASPGCAAGARY</sequence>
<proteinExistence type="predicted"/>
<dbReference type="RefSeq" id="WP_206779281.1">
    <property type="nucleotide sequence ID" value="NZ_JACKTK010000018.1"/>
</dbReference>
<evidence type="ECO:0000313" key="3">
    <source>
        <dbReference type="Proteomes" id="UP001186041"/>
    </source>
</evidence>
<evidence type="ECO:0000313" key="2">
    <source>
        <dbReference type="EMBL" id="MDV7293367.1"/>
    </source>
</evidence>
<name>A0AAE5AEY0_MYCFO</name>
<dbReference type="EMBL" id="JAWLVV010000026">
    <property type="protein sequence ID" value="MDV7293367.1"/>
    <property type="molecule type" value="Genomic_DNA"/>
</dbReference>
<evidence type="ECO:0000259" key="1">
    <source>
        <dbReference type="Pfam" id="PF14216"/>
    </source>
</evidence>
<dbReference type="AlphaFoldDB" id="A0AAE5AEY0"/>
<dbReference type="Proteomes" id="UP001186041">
    <property type="component" value="Unassembled WGS sequence"/>
</dbReference>
<feature type="domain" description="DUF4326" evidence="1">
    <location>
        <begin position="77"/>
        <end position="194"/>
    </location>
</feature>
<organism evidence="2 3">
    <name type="scientific">Mycolicibacterium fortuitum</name>
    <name type="common">Mycobacterium fortuitum</name>
    <dbReference type="NCBI Taxonomy" id="1766"/>
    <lineage>
        <taxon>Bacteria</taxon>
        <taxon>Bacillati</taxon>
        <taxon>Actinomycetota</taxon>
        <taxon>Actinomycetes</taxon>
        <taxon>Mycobacteriales</taxon>
        <taxon>Mycobacteriaceae</taxon>
        <taxon>Mycolicibacterium</taxon>
    </lineage>
</organism>